<evidence type="ECO:0000256" key="6">
    <source>
        <dbReference type="ARBA" id="ARBA00023242"/>
    </source>
</evidence>
<organism evidence="9 10">
    <name type="scientific">Batillaria attramentaria</name>
    <dbReference type="NCBI Taxonomy" id="370345"/>
    <lineage>
        <taxon>Eukaryota</taxon>
        <taxon>Metazoa</taxon>
        <taxon>Spiralia</taxon>
        <taxon>Lophotrochozoa</taxon>
        <taxon>Mollusca</taxon>
        <taxon>Gastropoda</taxon>
        <taxon>Caenogastropoda</taxon>
        <taxon>Sorbeoconcha</taxon>
        <taxon>Cerithioidea</taxon>
        <taxon>Batillariidae</taxon>
        <taxon>Batillaria</taxon>
    </lineage>
</organism>
<dbReference type="AlphaFoldDB" id="A0ABD0KXU0"/>
<dbReference type="SUPFAM" id="SSF53098">
    <property type="entry name" value="Ribonuclease H-like"/>
    <property type="match status" value="1"/>
</dbReference>
<evidence type="ECO:0000256" key="1">
    <source>
        <dbReference type="ARBA" id="ARBA00004123"/>
    </source>
</evidence>
<dbReference type="CDD" id="cd06145">
    <property type="entry name" value="REX1_like"/>
    <property type="match status" value="1"/>
</dbReference>
<feature type="compositionally biased region" description="Basic and acidic residues" evidence="7">
    <location>
        <begin position="8"/>
        <end position="21"/>
    </location>
</feature>
<reference evidence="9 10" key="1">
    <citation type="journal article" date="2023" name="Sci. Data">
        <title>Genome assembly of the Korean intertidal mud-creeper Batillaria attramentaria.</title>
        <authorList>
            <person name="Patra A.K."/>
            <person name="Ho P.T."/>
            <person name="Jun S."/>
            <person name="Lee S.J."/>
            <person name="Kim Y."/>
            <person name="Won Y.J."/>
        </authorList>
    </citation>
    <scope>NUCLEOTIDE SEQUENCE [LARGE SCALE GENOMIC DNA]</scope>
    <source>
        <strain evidence="9">Wonlab-2016</strain>
    </source>
</reference>
<comment type="similarity">
    <text evidence="2">Belongs to the REXO1/REXO3 family.</text>
</comment>
<evidence type="ECO:0000256" key="5">
    <source>
        <dbReference type="ARBA" id="ARBA00022839"/>
    </source>
</evidence>
<evidence type="ECO:0000259" key="8">
    <source>
        <dbReference type="SMART" id="SM00479"/>
    </source>
</evidence>
<keyword evidence="3" id="KW-0540">Nuclease</keyword>
<dbReference type="PANTHER" id="PTHR12801">
    <property type="entry name" value="RNA EXONUCLEASE REXO1 / RECO3 FAMILY MEMBER-RELATED"/>
    <property type="match status" value="1"/>
</dbReference>
<dbReference type="PANTHER" id="PTHR12801:SF82">
    <property type="entry name" value="RNA EXONUCLEASE 5"/>
    <property type="match status" value="1"/>
</dbReference>
<dbReference type="Proteomes" id="UP001519460">
    <property type="component" value="Unassembled WGS sequence"/>
</dbReference>
<dbReference type="InterPro" id="IPR047021">
    <property type="entry name" value="REXO1/3/4-like"/>
</dbReference>
<keyword evidence="5" id="KW-0269">Exonuclease</keyword>
<evidence type="ECO:0000313" key="9">
    <source>
        <dbReference type="EMBL" id="KAK7491856.1"/>
    </source>
</evidence>
<evidence type="ECO:0000256" key="3">
    <source>
        <dbReference type="ARBA" id="ARBA00022722"/>
    </source>
</evidence>
<gene>
    <name evidence="9" type="ORF">BaRGS_00016875</name>
</gene>
<keyword evidence="10" id="KW-1185">Reference proteome</keyword>
<feature type="compositionally biased region" description="Polar residues" evidence="7">
    <location>
        <begin position="216"/>
        <end position="231"/>
    </location>
</feature>
<dbReference type="Gene3D" id="3.30.420.10">
    <property type="entry name" value="Ribonuclease H-like superfamily/Ribonuclease H"/>
    <property type="match status" value="1"/>
</dbReference>
<dbReference type="EMBL" id="JACVVK020000109">
    <property type="protein sequence ID" value="KAK7491856.1"/>
    <property type="molecule type" value="Genomic_DNA"/>
</dbReference>
<evidence type="ECO:0000256" key="7">
    <source>
        <dbReference type="SAM" id="MobiDB-lite"/>
    </source>
</evidence>
<feature type="region of interest" description="Disordered" evidence="7">
    <location>
        <begin position="1"/>
        <end position="24"/>
    </location>
</feature>
<feature type="region of interest" description="Disordered" evidence="7">
    <location>
        <begin position="39"/>
        <end position="69"/>
    </location>
</feature>
<accession>A0ABD0KXU0</accession>
<keyword evidence="6" id="KW-0539">Nucleus</keyword>
<dbReference type="InterPro" id="IPR034922">
    <property type="entry name" value="REX1-like_exo"/>
</dbReference>
<dbReference type="GO" id="GO:0005634">
    <property type="term" value="C:nucleus"/>
    <property type="evidence" value="ECO:0007669"/>
    <property type="project" value="UniProtKB-SubCell"/>
</dbReference>
<dbReference type="SMART" id="SM00479">
    <property type="entry name" value="EXOIII"/>
    <property type="match status" value="1"/>
</dbReference>
<feature type="domain" description="Exonuclease" evidence="8">
    <location>
        <begin position="319"/>
        <end position="479"/>
    </location>
</feature>
<name>A0ABD0KXU0_9CAEN</name>
<sequence length="699" mass="78040">MASFSGDLAKEVQRSKKDKRLEAKKKKAVALLKLIEMNASEEPPAKKARSTQDSAQQKMVAGASDAAEQNKKLSDDEYYAKARQVVIERRKAAMEKPKIFLTLEDLLPHFTSSKEEAKDEGDAAAGLDTNKVEQKTPPLFMMDLQHLIMYALMKNLSSYMPRWCKLLRPSKMSSVVLVVVHDVSIEDFQTHPECFPFIKEHFPTYVEMVSPSQYGSSLDLDPNTTGDSGTEQVAGDTSDGSEKTKDSLVPDDDDAKSDLKTDVKTVPTVEDAIPRTTLMLNTTQMMAEGYPVPVTTSNQKYADFTFSKDRYDPVKPTSPMFALDCEMCLTCIRQNELTRVSVVNEHNDVIYDRLVKPRNRIINYLTKWSGITKAMLDPVTTRIEDVQRELSQLLPRDAILCGQSLWNDLCALKMFHPYVIDTSVIYNMSGSRSVKCGLKRLSNLFLGRTIQDSKDGHCSAEDATATMDLVKLKLSLDFGDAVLGGVYFPDMKTYFLRPSAAQNVQETFHANNTTHNKALSNAKNAGGEGAKNGKNAVTAKIEDTLQKMRGLEMDQRKVFFQQKGNTLMLSLFELLADNHISVGLIGNKELVSKYRTEPKLKAIALETDKECCKEAAAVCQEKDFTWVNLTAFADKVSAECSEDDGALEEEERKKIFSKLDKRVRKLVGKLRERSLAIVVITGRSSRGQHSNAATFVTIT</sequence>
<dbReference type="GO" id="GO:0004527">
    <property type="term" value="F:exonuclease activity"/>
    <property type="evidence" value="ECO:0007669"/>
    <property type="project" value="UniProtKB-KW"/>
</dbReference>
<dbReference type="Pfam" id="PF00929">
    <property type="entry name" value="RNase_T"/>
    <property type="match status" value="1"/>
</dbReference>
<evidence type="ECO:0000313" key="10">
    <source>
        <dbReference type="Proteomes" id="UP001519460"/>
    </source>
</evidence>
<keyword evidence="4" id="KW-0378">Hydrolase</keyword>
<protein>
    <recommendedName>
        <fullName evidence="8">Exonuclease domain-containing protein</fullName>
    </recommendedName>
</protein>
<dbReference type="InterPro" id="IPR013520">
    <property type="entry name" value="Ribonucl_H"/>
</dbReference>
<dbReference type="InterPro" id="IPR012337">
    <property type="entry name" value="RNaseH-like_sf"/>
</dbReference>
<dbReference type="InterPro" id="IPR036397">
    <property type="entry name" value="RNaseH_sf"/>
</dbReference>
<feature type="region of interest" description="Disordered" evidence="7">
    <location>
        <begin position="216"/>
        <end position="259"/>
    </location>
</feature>
<evidence type="ECO:0000256" key="4">
    <source>
        <dbReference type="ARBA" id="ARBA00022801"/>
    </source>
</evidence>
<comment type="caution">
    <text evidence="9">The sequence shown here is derived from an EMBL/GenBank/DDBJ whole genome shotgun (WGS) entry which is preliminary data.</text>
</comment>
<evidence type="ECO:0000256" key="2">
    <source>
        <dbReference type="ARBA" id="ARBA00006357"/>
    </source>
</evidence>
<proteinExistence type="inferred from homology"/>
<dbReference type="FunFam" id="3.30.420.10:FF:000019">
    <property type="entry name" value="RNA exonuclease NEF-sp"/>
    <property type="match status" value="1"/>
</dbReference>
<comment type="subcellular location">
    <subcellularLocation>
        <location evidence="1">Nucleus</location>
    </subcellularLocation>
</comment>